<reference evidence="1" key="1">
    <citation type="submission" date="2018-05" db="EMBL/GenBank/DDBJ databases">
        <authorList>
            <person name="Lanie J.A."/>
            <person name="Ng W.-L."/>
            <person name="Kazmierczak K.M."/>
            <person name="Andrzejewski T.M."/>
            <person name="Davidsen T.M."/>
            <person name="Wayne K.J."/>
            <person name="Tettelin H."/>
            <person name="Glass J.I."/>
            <person name="Rusch D."/>
            <person name="Podicherti R."/>
            <person name="Tsui H.-C.T."/>
            <person name="Winkler M.E."/>
        </authorList>
    </citation>
    <scope>NUCLEOTIDE SEQUENCE</scope>
</reference>
<gene>
    <name evidence="1" type="ORF">METZ01_LOCUS229603</name>
</gene>
<name>A0A382GP33_9ZZZZ</name>
<organism evidence="1">
    <name type="scientific">marine metagenome</name>
    <dbReference type="NCBI Taxonomy" id="408172"/>
    <lineage>
        <taxon>unclassified sequences</taxon>
        <taxon>metagenomes</taxon>
        <taxon>ecological metagenomes</taxon>
    </lineage>
</organism>
<protein>
    <submittedName>
        <fullName evidence="1">Uncharacterized protein</fullName>
    </submittedName>
</protein>
<evidence type="ECO:0000313" key="1">
    <source>
        <dbReference type="EMBL" id="SVB76749.1"/>
    </source>
</evidence>
<dbReference type="AlphaFoldDB" id="A0A382GP33"/>
<accession>A0A382GP33</accession>
<sequence length="46" mass="5242">MNIAMERISVMEIAPTDTQSPSLGRRFPKNIWITNAANGRKRINIE</sequence>
<proteinExistence type="predicted"/>
<dbReference type="EMBL" id="UINC01056565">
    <property type="protein sequence ID" value="SVB76749.1"/>
    <property type="molecule type" value="Genomic_DNA"/>
</dbReference>